<accession>A0A4S4KSD7</accession>
<feature type="region of interest" description="Disordered" evidence="5">
    <location>
        <begin position="170"/>
        <end position="208"/>
    </location>
</feature>
<dbReference type="GO" id="GO:0033615">
    <property type="term" value="P:mitochondrial proton-transporting ATP synthase complex assembly"/>
    <property type="evidence" value="ECO:0007669"/>
    <property type="project" value="TreeGrafter"/>
</dbReference>
<evidence type="ECO:0000256" key="4">
    <source>
        <dbReference type="ARBA" id="ARBA00023128"/>
    </source>
</evidence>
<comment type="subcellular location">
    <subcellularLocation>
        <location evidence="1">Mitochondrion</location>
    </subcellularLocation>
</comment>
<feature type="compositionally biased region" description="Low complexity" evidence="5">
    <location>
        <begin position="183"/>
        <end position="195"/>
    </location>
</feature>
<protein>
    <submittedName>
        <fullName evidence="6">Uncharacterized protein</fullName>
    </submittedName>
</protein>
<comment type="similarity">
    <text evidence="2">Belongs to the ATP11 family.</text>
</comment>
<evidence type="ECO:0000256" key="2">
    <source>
        <dbReference type="ARBA" id="ARBA00009116"/>
    </source>
</evidence>
<dbReference type="Proteomes" id="UP000309038">
    <property type="component" value="Unassembled WGS sequence"/>
</dbReference>
<dbReference type="AlphaFoldDB" id="A0A4S4KSD7"/>
<comment type="caution">
    <text evidence="6">The sequence shown here is derived from an EMBL/GenBank/DDBJ whole genome shotgun (WGS) entry which is preliminary data.</text>
</comment>
<evidence type="ECO:0000313" key="6">
    <source>
        <dbReference type="EMBL" id="THH01536.1"/>
    </source>
</evidence>
<dbReference type="EMBL" id="SGPJ01000022">
    <property type="protein sequence ID" value="THH01536.1"/>
    <property type="molecule type" value="Genomic_DNA"/>
</dbReference>
<dbReference type="Pfam" id="PF06644">
    <property type="entry name" value="ATP11"/>
    <property type="match status" value="1"/>
</dbReference>
<dbReference type="PANTHER" id="PTHR13126">
    <property type="entry name" value="CHAPERONE ATP11"/>
    <property type="match status" value="1"/>
</dbReference>
<evidence type="ECO:0000256" key="3">
    <source>
        <dbReference type="ARBA" id="ARBA00022946"/>
    </source>
</evidence>
<keyword evidence="4" id="KW-0496">Mitochondrion</keyword>
<gene>
    <name evidence="6" type="ORF">EW026_g1211</name>
</gene>
<dbReference type="InterPro" id="IPR010591">
    <property type="entry name" value="ATP11"/>
</dbReference>
<evidence type="ECO:0000256" key="5">
    <source>
        <dbReference type="SAM" id="MobiDB-lite"/>
    </source>
</evidence>
<evidence type="ECO:0000256" key="1">
    <source>
        <dbReference type="ARBA" id="ARBA00004173"/>
    </source>
</evidence>
<name>A0A4S4KSD7_9APHY</name>
<dbReference type="GO" id="GO:0005739">
    <property type="term" value="C:mitochondrion"/>
    <property type="evidence" value="ECO:0007669"/>
    <property type="project" value="UniProtKB-SubCell"/>
</dbReference>
<keyword evidence="7" id="KW-1185">Reference proteome</keyword>
<sequence length="443" mass="49622">MPFKPRLWISLWFLVTIPVIFWDAGYCFMRPRSMTGGDLHWIWKPYALYQDVDYVYGLRALENKEGFTNAQSLLNIVENFMNILYLYLAHVSGSPVAPLLGFASVVMTLSKTVLYWAQEYYCGGCSVGHNDFITLLVYWVIPNGEGISTSELLERKREQEKARRREQLIAQAAKENQPPTPASTPSSGASSSAAPLRPPPVRKDNSPVKPLATLLNLDKLLQTPHTAEQISLLWTAYHGSRSGGTGRGFLCATIPVDIYEKMASIASRYPTFVIAVPRDGAQVGEKGAEDQKAYEFYFLQWDFHGSPAEPRPSNDLDDLFAKPKPSTNPQTSTILFTPLQEYKLRTSFATPYLVLTHYTDLAKSHGVVLLRGEITPSTGNSGTAGRYMLPQQDAQLLAVGAQKFYLWNDGSGHGEREALLKTFHENPKDFKWEDLLKHTEFSG</sequence>
<organism evidence="6 7">
    <name type="scientific">Hermanssonia centrifuga</name>
    <dbReference type="NCBI Taxonomy" id="98765"/>
    <lineage>
        <taxon>Eukaryota</taxon>
        <taxon>Fungi</taxon>
        <taxon>Dikarya</taxon>
        <taxon>Basidiomycota</taxon>
        <taxon>Agaricomycotina</taxon>
        <taxon>Agaricomycetes</taxon>
        <taxon>Polyporales</taxon>
        <taxon>Meruliaceae</taxon>
        <taxon>Hermanssonia</taxon>
    </lineage>
</organism>
<proteinExistence type="inferred from homology"/>
<evidence type="ECO:0000313" key="7">
    <source>
        <dbReference type="Proteomes" id="UP000309038"/>
    </source>
</evidence>
<dbReference type="PANTHER" id="PTHR13126:SF0">
    <property type="entry name" value="ATP SYNTHASE MITOCHONDRIAL F1 COMPLEX ASSEMBLY FACTOR 1"/>
    <property type="match status" value="1"/>
</dbReference>
<reference evidence="6 7" key="1">
    <citation type="submission" date="2019-02" db="EMBL/GenBank/DDBJ databases">
        <title>Genome sequencing of the rare red list fungi Phlebia centrifuga.</title>
        <authorList>
            <person name="Buettner E."/>
            <person name="Kellner H."/>
        </authorList>
    </citation>
    <scope>NUCLEOTIDE SEQUENCE [LARGE SCALE GENOMIC DNA]</scope>
    <source>
        <strain evidence="6 7">DSM 108282</strain>
    </source>
</reference>
<keyword evidence="3" id="KW-0809">Transit peptide</keyword>